<reference evidence="2" key="2">
    <citation type="submission" date="2023-04" db="EMBL/GenBank/DDBJ databases">
        <authorList>
            <person name="Bruccoleri R.E."/>
            <person name="Oakeley E.J."/>
            <person name="Faust A.-M."/>
            <person name="Dessus-Babus S."/>
            <person name="Altorfer M."/>
            <person name="Burckhardt D."/>
            <person name="Oertli M."/>
            <person name="Naumann U."/>
            <person name="Petersen F."/>
            <person name="Wong J."/>
        </authorList>
    </citation>
    <scope>NUCLEOTIDE SEQUENCE</scope>
    <source>
        <strain evidence="2">GSM-AAB239-AS_SAM_17_03QT</strain>
        <tissue evidence="2">Leaf</tissue>
    </source>
</reference>
<evidence type="ECO:0000313" key="3">
    <source>
        <dbReference type="Proteomes" id="UP001140949"/>
    </source>
</evidence>
<name>A0AAX6FUY5_IRIPA</name>
<organism evidence="2 3">
    <name type="scientific">Iris pallida</name>
    <name type="common">Sweet iris</name>
    <dbReference type="NCBI Taxonomy" id="29817"/>
    <lineage>
        <taxon>Eukaryota</taxon>
        <taxon>Viridiplantae</taxon>
        <taxon>Streptophyta</taxon>
        <taxon>Embryophyta</taxon>
        <taxon>Tracheophyta</taxon>
        <taxon>Spermatophyta</taxon>
        <taxon>Magnoliopsida</taxon>
        <taxon>Liliopsida</taxon>
        <taxon>Asparagales</taxon>
        <taxon>Iridaceae</taxon>
        <taxon>Iridoideae</taxon>
        <taxon>Irideae</taxon>
        <taxon>Iris</taxon>
    </lineage>
</organism>
<keyword evidence="3" id="KW-1185">Reference proteome</keyword>
<evidence type="ECO:0000256" key="1">
    <source>
        <dbReference type="SAM" id="Phobius"/>
    </source>
</evidence>
<evidence type="ECO:0000313" key="2">
    <source>
        <dbReference type="EMBL" id="KAJ6820204.1"/>
    </source>
</evidence>
<accession>A0AAX6FUY5</accession>
<comment type="caution">
    <text evidence="2">The sequence shown here is derived from an EMBL/GenBank/DDBJ whole genome shotgun (WGS) entry which is preliminary data.</text>
</comment>
<dbReference type="EMBL" id="JANAVB010025795">
    <property type="protein sequence ID" value="KAJ6820204.1"/>
    <property type="molecule type" value="Genomic_DNA"/>
</dbReference>
<keyword evidence="1" id="KW-1133">Transmembrane helix</keyword>
<keyword evidence="1" id="KW-0472">Membrane</keyword>
<sequence>MYSFTYSCTHPSRSHRLVVFQTLCTCHVLYFRFIVTFLYFISCTYIHVLSCSFPVSHISCSPVLISIS</sequence>
<proteinExistence type="predicted"/>
<dbReference type="AlphaFoldDB" id="A0AAX6FUY5"/>
<feature type="transmembrane region" description="Helical" evidence="1">
    <location>
        <begin position="17"/>
        <end position="41"/>
    </location>
</feature>
<dbReference type="Proteomes" id="UP001140949">
    <property type="component" value="Unassembled WGS sequence"/>
</dbReference>
<gene>
    <name evidence="2" type="ORF">M6B38_397910</name>
</gene>
<protein>
    <submittedName>
        <fullName evidence="2">Uncharacterized protein</fullName>
    </submittedName>
</protein>
<reference evidence="2" key="1">
    <citation type="journal article" date="2023" name="GigaByte">
        <title>Genome assembly of the bearded iris, Iris pallida Lam.</title>
        <authorList>
            <person name="Bruccoleri R.E."/>
            <person name="Oakeley E.J."/>
            <person name="Faust A.M.E."/>
            <person name="Altorfer M."/>
            <person name="Dessus-Babus S."/>
            <person name="Burckhardt D."/>
            <person name="Oertli M."/>
            <person name="Naumann U."/>
            <person name="Petersen F."/>
            <person name="Wong J."/>
        </authorList>
    </citation>
    <scope>NUCLEOTIDE SEQUENCE</scope>
    <source>
        <strain evidence="2">GSM-AAB239-AS_SAM_17_03QT</strain>
    </source>
</reference>
<keyword evidence="1" id="KW-0812">Transmembrane</keyword>